<feature type="transmembrane region" description="Helical" evidence="1">
    <location>
        <begin position="186"/>
        <end position="205"/>
    </location>
</feature>
<protein>
    <recommendedName>
        <fullName evidence="4">ABC-2 family transporter protein</fullName>
    </recommendedName>
</protein>
<reference evidence="3" key="1">
    <citation type="submission" date="2016-10" db="EMBL/GenBank/DDBJ databases">
        <authorList>
            <person name="Varghese N."/>
            <person name="Submissions S."/>
        </authorList>
    </citation>
    <scope>NUCLEOTIDE SEQUENCE [LARGE SCALE GENOMIC DNA]</scope>
    <source>
        <strain evidence="3">B48,IBRC-M 10115,DSM 25386,CECT 8001</strain>
    </source>
</reference>
<keyword evidence="1" id="KW-1133">Transmembrane helix</keyword>
<dbReference type="Proteomes" id="UP000198553">
    <property type="component" value="Unassembled WGS sequence"/>
</dbReference>
<name>A0A1H8ATG9_9BACI</name>
<dbReference type="EMBL" id="FOBW01000005">
    <property type="protein sequence ID" value="SEM73108.1"/>
    <property type="molecule type" value="Genomic_DNA"/>
</dbReference>
<evidence type="ECO:0000256" key="1">
    <source>
        <dbReference type="SAM" id="Phobius"/>
    </source>
</evidence>
<evidence type="ECO:0000313" key="3">
    <source>
        <dbReference type="Proteomes" id="UP000198553"/>
    </source>
</evidence>
<keyword evidence="1" id="KW-0812">Transmembrane</keyword>
<evidence type="ECO:0008006" key="4">
    <source>
        <dbReference type="Google" id="ProtNLM"/>
    </source>
</evidence>
<feature type="transmembrane region" description="Helical" evidence="1">
    <location>
        <begin position="246"/>
        <end position="271"/>
    </location>
</feature>
<proteinExistence type="predicted"/>
<accession>A0A1H8ATG9</accession>
<gene>
    <name evidence="2" type="ORF">SAMN05192533_105121</name>
</gene>
<feature type="transmembrane region" description="Helical" evidence="1">
    <location>
        <begin position="21"/>
        <end position="42"/>
    </location>
</feature>
<keyword evidence="3" id="KW-1185">Reference proteome</keyword>
<dbReference type="AlphaFoldDB" id="A0A1H8ATG9"/>
<evidence type="ECO:0000313" key="2">
    <source>
        <dbReference type="EMBL" id="SEM73108.1"/>
    </source>
</evidence>
<feature type="transmembrane region" description="Helical" evidence="1">
    <location>
        <begin position="76"/>
        <end position="97"/>
    </location>
</feature>
<dbReference type="STRING" id="930146.SAMN05192533_105121"/>
<sequence>MKNYLQLVNFEFNRIAKLFTVLLGITFVAQMIGVVVQSRSYLNMANEKMYKEMMPQAEFLENFGQMSFLQIARSSWFFGPIALCIAGVAFYIFFIWYRDWIGKNTFIYRLLMLPTSRLNIFFAKITTILIMTFGFVAVQLIIIPIEMLVMKAMVPDEFRLDMGVVEVLTTMPELTLIYPSSIMQFIFHYGLGLLAVSILFTGILFERSFKWKGIFAGLLYGGIAVIVLILPLLLHEFVLNSYFYPIELFVLEIVMGLIVFAASIWVSGFLLKNKVTV</sequence>
<feature type="transmembrane region" description="Helical" evidence="1">
    <location>
        <begin position="214"/>
        <end position="234"/>
    </location>
</feature>
<feature type="transmembrane region" description="Helical" evidence="1">
    <location>
        <begin position="118"/>
        <end position="145"/>
    </location>
</feature>
<dbReference type="RefSeq" id="WP_090743867.1">
    <property type="nucleotide sequence ID" value="NZ_FOBW01000005.1"/>
</dbReference>
<dbReference type="OrthoDB" id="1751619at2"/>
<organism evidence="2 3">
    <name type="scientific">Mesobacillus persicus</name>
    <dbReference type="NCBI Taxonomy" id="930146"/>
    <lineage>
        <taxon>Bacteria</taxon>
        <taxon>Bacillati</taxon>
        <taxon>Bacillota</taxon>
        <taxon>Bacilli</taxon>
        <taxon>Bacillales</taxon>
        <taxon>Bacillaceae</taxon>
        <taxon>Mesobacillus</taxon>
    </lineage>
</organism>
<keyword evidence="1" id="KW-0472">Membrane</keyword>